<dbReference type="Pfam" id="PF02602">
    <property type="entry name" value="HEM4"/>
    <property type="match status" value="1"/>
</dbReference>
<sequence>MTTRTHTNPTKNVLLLRTPAEEGLDSFEDAFNAHGHLPISVPVLETIFVNVEDLSSKIAAGPQNQSLSGVIVTTKRGLEAWSNAVKSIVSADPGLDPGDSGELDWSSVPFYAIGKATASAAAELRAALPSRLVPGDTRGQAQSGTAEQLAHFISSNISPRTDGSAVRKLLYLTGDKNRDTLPNILASAGVVLDVLQVYATHSSPSFPHDLKDAIENGECIDPSQTWGWVVFFAPSAAEQVLPALLEQFQFQRIDSLTELVGNTQRVRITVIGPTTASFMQDVLKLHVDVVTPKPTSKDLVSAISAFDRT</sequence>
<dbReference type="GO" id="GO:0006782">
    <property type="term" value="P:protoporphyrinogen IX biosynthetic process"/>
    <property type="evidence" value="ECO:0007669"/>
    <property type="project" value="UniProtKB-UniPathway"/>
</dbReference>
<dbReference type="HOGENOM" id="CLU_051874_0_1_1"/>
<evidence type="ECO:0000259" key="1">
    <source>
        <dbReference type="Pfam" id="PF02602"/>
    </source>
</evidence>
<name>A0A0C3E6H0_9AGAM</name>
<keyword evidence="3" id="KW-1185">Reference proteome</keyword>
<organism evidence="2 3">
    <name type="scientific">Scleroderma citrinum Foug A</name>
    <dbReference type="NCBI Taxonomy" id="1036808"/>
    <lineage>
        <taxon>Eukaryota</taxon>
        <taxon>Fungi</taxon>
        <taxon>Dikarya</taxon>
        <taxon>Basidiomycota</taxon>
        <taxon>Agaricomycotina</taxon>
        <taxon>Agaricomycetes</taxon>
        <taxon>Agaricomycetidae</taxon>
        <taxon>Boletales</taxon>
        <taxon>Sclerodermatineae</taxon>
        <taxon>Sclerodermataceae</taxon>
        <taxon>Scleroderma</taxon>
    </lineage>
</organism>
<feature type="domain" description="Tetrapyrrole biosynthesis uroporphyrinogen III synthase" evidence="1">
    <location>
        <begin position="26"/>
        <end position="300"/>
    </location>
</feature>
<dbReference type="AlphaFoldDB" id="A0A0C3E6H0"/>
<dbReference type="GO" id="GO:0004852">
    <property type="term" value="F:uroporphyrinogen-III synthase activity"/>
    <property type="evidence" value="ECO:0007669"/>
    <property type="project" value="InterPro"/>
</dbReference>
<dbReference type="Gene3D" id="3.40.50.10090">
    <property type="match status" value="2"/>
</dbReference>
<accession>A0A0C3E6H0</accession>
<evidence type="ECO:0000313" key="3">
    <source>
        <dbReference type="Proteomes" id="UP000053989"/>
    </source>
</evidence>
<dbReference type="SUPFAM" id="SSF69618">
    <property type="entry name" value="HemD-like"/>
    <property type="match status" value="1"/>
</dbReference>
<dbReference type="InterPro" id="IPR036108">
    <property type="entry name" value="4pyrrol_syn_uPrphyn_synt_sf"/>
</dbReference>
<dbReference type="InterPro" id="IPR003754">
    <property type="entry name" value="4pyrrol_synth_uPrphyn_synth"/>
</dbReference>
<dbReference type="InterPro" id="IPR039793">
    <property type="entry name" value="UROS/Hem4"/>
</dbReference>
<dbReference type="GO" id="GO:0005829">
    <property type="term" value="C:cytosol"/>
    <property type="evidence" value="ECO:0007669"/>
    <property type="project" value="TreeGrafter"/>
</dbReference>
<gene>
    <name evidence="2" type="ORF">SCLCIDRAFT_105763</name>
</gene>
<dbReference type="STRING" id="1036808.A0A0C3E6H0"/>
<dbReference type="EMBL" id="KN822009">
    <property type="protein sequence ID" value="KIM68395.1"/>
    <property type="molecule type" value="Genomic_DNA"/>
</dbReference>
<reference evidence="3" key="2">
    <citation type="submission" date="2015-01" db="EMBL/GenBank/DDBJ databases">
        <title>Evolutionary Origins and Diversification of the Mycorrhizal Mutualists.</title>
        <authorList>
            <consortium name="DOE Joint Genome Institute"/>
            <consortium name="Mycorrhizal Genomics Consortium"/>
            <person name="Kohler A."/>
            <person name="Kuo A."/>
            <person name="Nagy L.G."/>
            <person name="Floudas D."/>
            <person name="Copeland A."/>
            <person name="Barry K.W."/>
            <person name="Cichocki N."/>
            <person name="Veneault-Fourrey C."/>
            <person name="LaButti K."/>
            <person name="Lindquist E.A."/>
            <person name="Lipzen A."/>
            <person name="Lundell T."/>
            <person name="Morin E."/>
            <person name="Murat C."/>
            <person name="Riley R."/>
            <person name="Ohm R."/>
            <person name="Sun H."/>
            <person name="Tunlid A."/>
            <person name="Henrissat B."/>
            <person name="Grigoriev I.V."/>
            <person name="Hibbett D.S."/>
            <person name="Martin F."/>
        </authorList>
    </citation>
    <scope>NUCLEOTIDE SEQUENCE [LARGE SCALE GENOMIC DNA]</scope>
    <source>
        <strain evidence="3">Foug A</strain>
    </source>
</reference>
<evidence type="ECO:0000313" key="2">
    <source>
        <dbReference type="EMBL" id="KIM68395.1"/>
    </source>
</evidence>
<protein>
    <recommendedName>
        <fullName evidence="1">Tetrapyrrole biosynthesis uroporphyrinogen III synthase domain-containing protein</fullName>
    </recommendedName>
</protein>
<dbReference type="FunCoup" id="A0A0C3E6H0">
    <property type="interactions" value="297"/>
</dbReference>
<dbReference type="UniPathway" id="UPA00251">
    <property type="reaction ID" value="UER00320"/>
</dbReference>
<dbReference type="PANTHER" id="PTHR12390">
    <property type="entry name" value="UROPORPHYRINOGEN III SYNTHASE"/>
    <property type="match status" value="1"/>
</dbReference>
<reference evidence="2 3" key="1">
    <citation type="submission" date="2014-04" db="EMBL/GenBank/DDBJ databases">
        <authorList>
            <consortium name="DOE Joint Genome Institute"/>
            <person name="Kuo A."/>
            <person name="Kohler A."/>
            <person name="Nagy L.G."/>
            <person name="Floudas D."/>
            <person name="Copeland A."/>
            <person name="Barry K.W."/>
            <person name="Cichocki N."/>
            <person name="Veneault-Fourrey C."/>
            <person name="LaButti K."/>
            <person name="Lindquist E.A."/>
            <person name="Lipzen A."/>
            <person name="Lundell T."/>
            <person name="Morin E."/>
            <person name="Murat C."/>
            <person name="Sun H."/>
            <person name="Tunlid A."/>
            <person name="Henrissat B."/>
            <person name="Grigoriev I.V."/>
            <person name="Hibbett D.S."/>
            <person name="Martin F."/>
            <person name="Nordberg H.P."/>
            <person name="Cantor M.N."/>
            <person name="Hua S.X."/>
        </authorList>
    </citation>
    <scope>NUCLEOTIDE SEQUENCE [LARGE SCALE GENOMIC DNA]</scope>
    <source>
        <strain evidence="2 3">Foug A</strain>
    </source>
</reference>
<dbReference type="InParanoid" id="A0A0C3E6H0"/>
<dbReference type="OrthoDB" id="5595751at2759"/>
<dbReference type="CDD" id="cd06578">
    <property type="entry name" value="HemD"/>
    <property type="match status" value="1"/>
</dbReference>
<dbReference type="GO" id="GO:0006780">
    <property type="term" value="P:uroporphyrinogen III biosynthetic process"/>
    <property type="evidence" value="ECO:0007669"/>
    <property type="project" value="InterPro"/>
</dbReference>
<dbReference type="PANTHER" id="PTHR12390:SF0">
    <property type="entry name" value="UROPORPHYRINOGEN-III SYNTHASE"/>
    <property type="match status" value="1"/>
</dbReference>
<dbReference type="Proteomes" id="UP000053989">
    <property type="component" value="Unassembled WGS sequence"/>
</dbReference>
<proteinExistence type="predicted"/>